<protein>
    <recommendedName>
        <fullName evidence="1">Fibronectin type-III domain-containing protein</fullName>
    </recommendedName>
</protein>
<gene>
    <name evidence="2" type="ORF">PXEA_LOCUS37741</name>
</gene>
<dbReference type="Proteomes" id="UP000784294">
    <property type="component" value="Unassembled WGS sequence"/>
</dbReference>
<dbReference type="SMART" id="SM00060">
    <property type="entry name" value="FN3"/>
    <property type="match status" value="1"/>
</dbReference>
<feature type="domain" description="Fibronectin type-III" evidence="1">
    <location>
        <begin position="27"/>
        <end position="134"/>
    </location>
</feature>
<dbReference type="CDD" id="cd00063">
    <property type="entry name" value="FN3"/>
    <property type="match status" value="1"/>
</dbReference>
<organism evidence="2 3">
    <name type="scientific">Protopolystoma xenopodis</name>
    <dbReference type="NCBI Taxonomy" id="117903"/>
    <lineage>
        <taxon>Eukaryota</taxon>
        <taxon>Metazoa</taxon>
        <taxon>Spiralia</taxon>
        <taxon>Lophotrochozoa</taxon>
        <taxon>Platyhelminthes</taxon>
        <taxon>Monogenea</taxon>
        <taxon>Polyopisthocotylea</taxon>
        <taxon>Polystomatidea</taxon>
        <taxon>Polystomatidae</taxon>
        <taxon>Protopolystoma</taxon>
    </lineage>
</organism>
<dbReference type="Gene3D" id="2.60.40.10">
    <property type="entry name" value="Immunoglobulins"/>
    <property type="match status" value="1"/>
</dbReference>
<reference evidence="2" key="1">
    <citation type="submission" date="2018-11" db="EMBL/GenBank/DDBJ databases">
        <authorList>
            <consortium name="Pathogen Informatics"/>
        </authorList>
    </citation>
    <scope>NUCLEOTIDE SEQUENCE</scope>
</reference>
<sequence length="177" mass="18872">MYLPKRVPVSHSLTASFLCSPPPAPSAPLSVSVTDVRADSALLTWQFPADCNGFIDAFHVTLTRFNDTSSSQISSSITITQFNLTTPAYRLDNLVPSTQHSLSLSASTRPNAAGFAGAKGPDSQPALVFVTLPKAIGTCINLVDLPELGRNGLVECRHRKLEAAMTGRIVPIGRLLI</sequence>
<keyword evidence="3" id="KW-1185">Reference proteome</keyword>
<dbReference type="PROSITE" id="PS50853">
    <property type="entry name" value="FN3"/>
    <property type="match status" value="1"/>
</dbReference>
<evidence type="ECO:0000259" key="1">
    <source>
        <dbReference type="PROSITE" id="PS50853"/>
    </source>
</evidence>
<dbReference type="Pfam" id="PF00041">
    <property type="entry name" value="fn3"/>
    <property type="match status" value="1"/>
</dbReference>
<evidence type="ECO:0000313" key="2">
    <source>
        <dbReference type="EMBL" id="VEL44301.1"/>
    </source>
</evidence>
<comment type="caution">
    <text evidence="2">The sequence shown here is derived from an EMBL/GenBank/DDBJ whole genome shotgun (WGS) entry which is preliminary data.</text>
</comment>
<accession>A0A3S5B2X4</accession>
<proteinExistence type="predicted"/>
<feature type="non-terminal residue" evidence="2">
    <location>
        <position position="1"/>
    </location>
</feature>
<dbReference type="AlphaFoldDB" id="A0A3S5B2X4"/>
<dbReference type="InterPro" id="IPR003961">
    <property type="entry name" value="FN3_dom"/>
</dbReference>
<dbReference type="EMBL" id="CAAALY010293963">
    <property type="protein sequence ID" value="VEL44301.1"/>
    <property type="molecule type" value="Genomic_DNA"/>
</dbReference>
<dbReference type="InterPro" id="IPR013783">
    <property type="entry name" value="Ig-like_fold"/>
</dbReference>
<dbReference type="SUPFAM" id="SSF49265">
    <property type="entry name" value="Fibronectin type III"/>
    <property type="match status" value="1"/>
</dbReference>
<name>A0A3S5B2X4_9PLAT</name>
<dbReference type="InterPro" id="IPR036116">
    <property type="entry name" value="FN3_sf"/>
</dbReference>
<evidence type="ECO:0000313" key="3">
    <source>
        <dbReference type="Proteomes" id="UP000784294"/>
    </source>
</evidence>